<dbReference type="RefSeq" id="WP_377552118.1">
    <property type="nucleotide sequence ID" value="NZ_JBHSBN010000032.1"/>
</dbReference>
<proteinExistence type="predicted"/>
<reference evidence="2" key="1">
    <citation type="journal article" date="2019" name="Int. J. Syst. Evol. Microbiol.">
        <title>The Global Catalogue of Microorganisms (GCM) 10K type strain sequencing project: providing services to taxonomists for standard genome sequencing and annotation.</title>
        <authorList>
            <consortium name="The Broad Institute Genomics Platform"/>
            <consortium name="The Broad Institute Genome Sequencing Center for Infectious Disease"/>
            <person name="Wu L."/>
            <person name="Ma J."/>
        </authorList>
    </citation>
    <scope>NUCLEOTIDE SEQUENCE [LARGE SCALE GENOMIC DNA]</scope>
    <source>
        <strain evidence="2">2902at01</strain>
    </source>
</reference>
<accession>A0ABV8KVK3</accession>
<evidence type="ECO:0000313" key="2">
    <source>
        <dbReference type="Proteomes" id="UP001595868"/>
    </source>
</evidence>
<gene>
    <name evidence="1" type="ORF">ACFOX0_29300</name>
</gene>
<organism evidence="1 2">
    <name type="scientific">Micromonospora zhanjiangensis</name>
    <dbReference type="NCBI Taxonomy" id="1522057"/>
    <lineage>
        <taxon>Bacteria</taxon>
        <taxon>Bacillati</taxon>
        <taxon>Actinomycetota</taxon>
        <taxon>Actinomycetes</taxon>
        <taxon>Micromonosporales</taxon>
        <taxon>Micromonosporaceae</taxon>
        <taxon>Micromonospora</taxon>
    </lineage>
</organism>
<sequence>MGEPRGGAGGAADLSHDVNAAWQRLASQPTPPTPAGSVGALANRMLVYTRPNHVPAVAPVVDRRRGGLILAGAQTGKRMRLLDQADFDAPVLVDPAAYEHYAATPEQPFWSPQDQLSRLSLQELLDQQLLAGATAALTPTGYVRAGDTDSLKAAAGKVKKLQRSDTILVAPLDIALLGKKFINQTIAILADAGCPVALILGKQFDPLTQSPAIIPNLRTLALRVPLLAMRTDFNAFDLVAHGAFAGAIGTGGSIRHTVEPPTKPSAFNPADASPSVLFPHLICWWKGSKIAKLYGARPRQAARCSCSVCDGERLSRFLRRSDQSEALRHGVAVWSGMAADMLDAPTMRQRAEYWRNVCVGSVAEHENIPRQLQMAEPPYHRSSP</sequence>
<evidence type="ECO:0000313" key="1">
    <source>
        <dbReference type="EMBL" id="MFC4110008.1"/>
    </source>
</evidence>
<dbReference type="Proteomes" id="UP001595868">
    <property type="component" value="Unassembled WGS sequence"/>
</dbReference>
<comment type="caution">
    <text evidence="1">The sequence shown here is derived from an EMBL/GenBank/DDBJ whole genome shotgun (WGS) entry which is preliminary data.</text>
</comment>
<keyword evidence="2" id="KW-1185">Reference proteome</keyword>
<name>A0ABV8KVK3_9ACTN</name>
<dbReference type="EMBL" id="JBHSBN010000032">
    <property type="protein sequence ID" value="MFC4110008.1"/>
    <property type="molecule type" value="Genomic_DNA"/>
</dbReference>
<protein>
    <submittedName>
        <fullName evidence="1">Uncharacterized protein</fullName>
    </submittedName>
</protein>